<dbReference type="AlphaFoldDB" id="A0AAV6TS87"/>
<dbReference type="PANTHER" id="PTHR11552:SF227">
    <property type="entry name" value="GLUCOSE DEHYDROGENASE [FAD, QUINONE]-LIKE PROTEIN"/>
    <property type="match status" value="1"/>
</dbReference>
<dbReference type="InterPro" id="IPR012132">
    <property type="entry name" value="GMC_OxRdtase"/>
</dbReference>
<protein>
    <recommendedName>
        <fullName evidence="2">Glucose-methanol-choline oxidoreductase C-terminal domain-containing protein</fullName>
    </recommendedName>
</protein>
<dbReference type="InterPro" id="IPR036188">
    <property type="entry name" value="FAD/NAD-bd_sf"/>
</dbReference>
<dbReference type="GO" id="GO:0016614">
    <property type="term" value="F:oxidoreductase activity, acting on CH-OH group of donors"/>
    <property type="evidence" value="ECO:0007669"/>
    <property type="project" value="InterPro"/>
</dbReference>
<gene>
    <name evidence="3" type="ORF">JTE90_000097</name>
</gene>
<dbReference type="PANTHER" id="PTHR11552">
    <property type="entry name" value="GLUCOSE-METHANOL-CHOLINE GMC OXIDOREDUCTASE"/>
    <property type="match status" value="1"/>
</dbReference>
<dbReference type="EMBL" id="JAFNEN010001211">
    <property type="protein sequence ID" value="KAG8174463.1"/>
    <property type="molecule type" value="Genomic_DNA"/>
</dbReference>
<comment type="caution">
    <text evidence="3">The sequence shown here is derived from an EMBL/GenBank/DDBJ whole genome shotgun (WGS) entry which is preliminary data.</text>
</comment>
<feature type="domain" description="Glucose-methanol-choline oxidoreductase C-terminal" evidence="2">
    <location>
        <begin position="30"/>
        <end position="73"/>
    </location>
</feature>
<dbReference type="Proteomes" id="UP000827092">
    <property type="component" value="Unassembled WGS sequence"/>
</dbReference>
<accession>A0AAV6TS87</accession>
<sequence length="73" mass="7945">MKMCIRIGTSEPMQKAVGSRHLSNLVPGCEKLTGDSYVECVKIHIIVTTNHQVGTAKIGDPKDPTTVVDPELR</sequence>
<reference evidence="3 4" key="1">
    <citation type="journal article" date="2022" name="Nat. Ecol. Evol.">
        <title>A masculinizing supergene underlies an exaggerated male reproductive morph in a spider.</title>
        <authorList>
            <person name="Hendrickx F."/>
            <person name="De Corte Z."/>
            <person name="Sonet G."/>
            <person name="Van Belleghem S.M."/>
            <person name="Kostlbacher S."/>
            <person name="Vangestel C."/>
        </authorList>
    </citation>
    <scope>NUCLEOTIDE SEQUENCE [LARGE SCALE GENOMIC DNA]</scope>
    <source>
        <strain evidence="3">W744_W776</strain>
    </source>
</reference>
<keyword evidence="4" id="KW-1185">Reference proteome</keyword>
<evidence type="ECO:0000313" key="3">
    <source>
        <dbReference type="EMBL" id="KAG8174463.1"/>
    </source>
</evidence>
<evidence type="ECO:0000313" key="4">
    <source>
        <dbReference type="Proteomes" id="UP000827092"/>
    </source>
</evidence>
<evidence type="ECO:0000259" key="2">
    <source>
        <dbReference type="Pfam" id="PF05199"/>
    </source>
</evidence>
<dbReference type="Gene3D" id="3.30.560.10">
    <property type="entry name" value="Glucose Oxidase, domain 3"/>
    <property type="match status" value="1"/>
</dbReference>
<organism evidence="3 4">
    <name type="scientific">Oedothorax gibbosus</name>
    <dbReference type="NCBI Taxonomy" id="931172"/>
    <lineage>
        <taxon>Eukaryota</taxon>
        <taxon>Metazoa</taxon>
        <taxon>Ecdysozoa</taxon>
        <taxon>Arthropoda</taxon>
        <taxon>Chelicerata</taxon>
        <taxon>Arachnida</taxon>
        <taxon>Araneae</taxon>
        <taxon>Araneomorphae</taxon>
        <taxon>Entelegynae</taxon>
        <taxon>Araneoidea</taxon>
        <taxon>Linyphiidae</taxon>
        <taxon>Erigoninae</taxon>
        <taxon>Oedothorax</taxon>
    </lineage>
</organism>
<comment type="similarity">
    <text evidence="1">Belongs to the GMC oxidoreductase family.</text>
</comment>
<dbReference type="GO" id="GO:0050660">
    <property type="term" value="F:flavin adenine dinucleotide binding"/>
    <property type="evidence" value="ECO:0007669"/>
    <property type="project" value="InterPro"/>
</dbReference>
<dbReference type="Pfam" id="PF05199">
    <property type="entry name" value="GMC_oxred_C"/>
    <property type="match status" value="1"/>
</dbReference>
<dbReference type="InterPro" id="IPR007867">
    <property type="entry name" value="GMC_OxRtase_C"/>
</dbReference>
<evidence type="ECO:0000256" key="1">
    <source>
        <dbReference type="ARBA" id="ARBA00010790"/>
    </source>
</evidence>
<proteinExistence type="inferred from homology"/>
<name>A0AAV6TS87_9ARAC</name>
<dbReference type="Gene3D" id="3.50.50.60">
    <property type="entry name" value="FAD/NAD(P)-binding domain"/>
    <property type="match status" value="1"/>
</dbReference>